<gene>
    <name evidence="1" type="ORF">Bca52824_083770</name>
</gene>
<sequence>MAKALMLECEVQRLTFEWDVCAVRELRSSEQEIGSQVFLPKTCYVIKKLLGGISILVCVSASMETESFQDVVSVIAYASMRGNRRVAKTNYRIELWSSLRGFPIAMKSWMGTSESLPSHVRRTMSVRCVLTGSPKGKLYKGSSVGSGSGSDPKETTVRIKMRSMRSEKIKFLVLELGHAKEHRSRENQTIRSIDETGWNRVPKEETESICDCDRRWSLLTKLDGFEKESGLVIRDKLVNVWTDLYTLDGTETELNMN</sequence>
<evidence type="ECO:0000313" key="2">
    <source>
        <dbReference type="Proteomes" id="UP000886595"/>
    </source>
</evidence>
<protein>
    <submittedName>
        <fullName evidence="1">Uncharacterized protein</fullName>
    </submittedName>
</protein>
<keyword evidence="2" id="KW-1185">Reference proteome</keyword>
<comment type="caution">
    <text evidence="1">The sequence shown here is derived from an EMBL/GenBank/DDBJ whole genome shotgun (WGS) entry which is preliminary data.</text>
</comment>
<dbReference type="AlphaFoldDB" id="A0A8X7TTY3"/>
<proteinExistence type="predicted"/>
<name>A0A8X7TTY3_BRACI</name>
<dbReference type="EMBL" id="JAAMPC010000016">
    <property type="protein sequence ID" value="KAG2253634.1"/>
    <property type="molecule type" value="Genomic_DNA"/>
</dbReference>
<organism evidence="1 2">
    <name type="scientific">Brassica carinata</name>
    <name type="common">Ethiopian mustard</name>
    <name type="synonym">Abyssinian cabbage</name>
    <dbReference type="NCBI Taxonomy" id="52824"/>
    <lineage>
        <taxon>Eukaryota</taxon>
        <taxon>Viridiplantae</taxon>
        <taxon>Streptophyta</taxon>
        <taxon>Embryophyta</taxon>
        <taxon>Tracheophyta</taxon>
        <taxon>Spermatophyta</taxon>
        <taxon>Magnoliopsida</taxon>
        <taxon>eudicotyledons</taxon>
        <taxon>Gunneridae</taxon>
        <taxon>Pentapetalae</taxon>
        <taxon>rosids</taxon>
        <taxon>malvids</taxon>
        <taxon>Brassicales</taxon>
        <taxon>Brassicaceae</taxon>
        <taxon>Brassiceae</taxon>
        <taxon>Brassica</taxon>
    </lineage>
</organism>
<dbReference type="Proteomes" id="UP000886595">
    <property type="component" value="Unassembled WGS sequence"/>
</dbReference>
<reference evidence="1 2" key="1">
    <citation type="submission" date="2020-02" db="EMBL/GenBank/DDBJ databases">
        <authorList>
            <person name="Ma Q."/>
            <person name="Huang Y."/>
            <person name="Song X."/>
            <person name="Pei D."/>
        </authorList>
    </citation>
    <scope>NUCLEOTIDE SEQUENCE [LARGE SCALE GENOMIC DNA]</scope>
    <source>
        <strain evidence="1">Sxm20200214</strain>
        <tissue evidence="1">Leaf</tissue>
    </source>
</reference>
<accession>A0A8X7TTY3</accession>
<evidence type="ECO:0000313" key="1">
    <source>
        <dbReference type="EMBL" id="KAG2253634.1"/>
    </source>
</evidence>